<evidence type="ECO:0000256" key="1">
    <source>
        <dbReference type="SAM" id="Phobius"/>
    </source>
</evidence>
<evidence type="ECO:0000313" key="3">
    <source>
        <dbReference type="Proteomes" id="UP001242480"/>
    </source>
</evidence>
<sequence>MFDSVSRTLIGLVLTQILFAALLPLALIPPPEGLEFRIYSVGFASARDLVVEAAAFTVVLFTAANVLLRRLGRTGLLPTTVLVGLSLVAAPFWANTGSLADVAGRAWSFDAAYAVLALGLGALFWLIAMRAERS</sequence>
<feature type="transmembrane region" description="Helical" evidence="1">
    <location>
        <begin position="75"/>
        <end position="94"/>
    </location>
</feature>
<name>A0ABU0J3U9_9HYPH</name>
<dbReference type="Proteomes" id="UP001242480">
    <property type="component" value="Unassembled WGS sequence"/>
</dbReference>
<keyword evidence="1" id="KW-0812">Transmembrane</keyword>
<comment type="caution">
    <text evidence="2">The sequence shown here is derived from an EMBL/GenBank/DDBJ whole genome shotgun (WGS) entry which is preliminary data.</text>
</comment>
<evidence type="ECO:0000313" key="2">
    <source>
        <dbReference type="EMBL" id="MDQ0468211.1"/>
    </source>
</evidence>
<protein>
    <submittedName>
        <fullName evidence="2">Uncharacterized protein</fullName>
    </submittedName>
</protein>
<accession>A0ABU0J3U9</accession>
<proteinExistence type="predicted"/>
<keyword evidence="1" id="KW-0472">Membrane</keyword>
<keyword evidence="3" id="KW-1185">Reference proteome</keyword>
<feature type="transmembrane region" description="Helical" evidence="1">
    <location>
        <begin position="106"/>
        <end position="128"/>
    </location>
</feature>
<keyword evidence="1" id="KW-1133">Transmembrane helix</keyword>
<reference evidence="2 3" key="1">
    <citation type="submission" date="2023-07" db="EMBL/GenBank/DDBJ databases">
        <title>Genomic Encyclopedia of Type Strains, Phase IV (KMG-IV): sequencing the most valuable type-strain genomes for metagenomic binning, comparative biology and taxonomic classification.</title>
        <authorList>
            <person name="Goeker M."/>
        </authorList>
    </citation>
    <scope>NUCLEOTIDE SEQUENCE [LARGE SCALE GENOMIC DNA]</scope>
    <source>
        <strain evidence="2 3">DSM 19619</strain>
    </source>
</reference>
<organism evidence="2 3">
    <name type="scientific">Labrys wisconsinensis</name>
    <dbReference type="NCBI Taxonomy" id="425677"/>
    <lineage>
        <taxon>Bacteria</taxon>
        <taxon>Pseudomonadati</taxon>
        <taxon>Pseudomonadota</taxon>
        <taxon>Alphaproteobacteria</taxon>
        <taxon>Hyphomicrobiales</taxon>
        <taxon>Xanthobacteraceae</taxon>
        <taxon>Labrys</taxon>
    </lineage>
</organism>
<gene>
    <name evidence="2" type="ORF">QO011_001206</name>
</gene>
<feature type="transmembrane region" description="Helical" evidence="1">
    <location>
        <begin position="49"/>
        <end position="68"/>
    </location>
</feature>
<dbReference type="RefSeq" id="WP_307268981.1">
    <property type="nucleotide sequence ID" value="NZ_JAUSVX010000001.1"/>
</dbReference>
<dbReference type="EMBL" id="JAUSVX010000001">
    <property type="protein sequence ID" value="MDQ0468211.1"/>
    <property type="molecule type" value="Genomic_DNA"/>
</dbReference>
<feature type="transmembrane region" description="Helical" evidence="1">
    <location>
        <begin position="9"/>
        <end position="29"/>
    </location>
</feature>